<dbReference type="Proteomes" id="UP001243009">
    <property type="component" value="Unassembled WGS sequence"/>
</dbReference>
<organism evidence="1 2">
    <name type="scientific">Paracraurococcus lichenis</name>
    <dbReference type="NCBI Taxonomy" id="3064888"/>
    <lineage>
        <taxon>Bacteria</taxon>
        <taxon>Pseudomonadati</taxon>
        <taxon>Pseudomonadota</taxon>
        <taxon>Alphaproteobacteria</taxon>
        <taxon>Acetobacterales</taxon>
        <taxon>Roseomonadaceae</taxon>
        <taxon>Paracraurococcus</taxon>
    </lineage>
</organism>
<dbReference type="RefSeq" id="WP_305107985.1">
    <property type="nucleotide sequence ID" value="NZ_JAUTWS010000072.1"/>
</dbReference>
<gene>
    <name evidence="1" type="ORF">Q7A36_32655</name>
</gene>
<evidence type="ECO:0000313" key="2">
    <source>
        <dbReference type="Proteomes" id="UP001243009"/>
    </source>
</evidence>
<name>A0ABT9EAA3_9PROT</name>
<reference evidence="1 2" key="1">
    <citation type="submission" date="2023-08" db="EMBL/GenBank/DDBJ databases">
        <title>The draft genome sequence of Paracraurococcus sp. LOR1-02.</title>
        <authorList>
            <person name="Kingkaew E."/>
            <person name="Tanasupawat S."/>
        </authorList>
    </citation>
    <scope>NUCLEOTIDE SEQUENCE [LARGE SCALE GENOMIC DNA]</scope>
    <source>
        <strain evidence="1 2">LOR1-02</strain>
    </source>
</reference>
<dbReference type="EMBL" id="JAUTWS010000072">
    <property type="protein sequence ID" value="MDO9713125.1"/>
    <property type="molecule type" value="Genomic_DNA"/>
</dbReference>
<protein>
    <recommendedName>
        <fullName evidence="3">Flagellar FliJ protein</fullName>
    </recommendedName>
</protein>
<sequence>MQGIRILLRLAGHEVDQRQSDLLAAGRALAAARAGLAAHEVRLQGEQAARREDVGAWRDWEAWAATARRLGRAHAAAVHSAEQREAASRHALQDALAHRHRLELAQAAAEQEARRTAARLAELAAEEAVRCLPTSGAAAIPG</sequence>
<evidence type="ECO:0000313" key="1">
    <source>
        <dbReference type="EMBL" id="MDO9713125.1"/>
    </source>
</evidence>
<accession>A0ABT9EAA3</accession>
<proteinExistence type="predicted"/>
<comment type="caution">
    <text evidence="1">The sequence shown here is derived from an EMBL/GenBank/DDBJ whole genome shotgun (WGS) entry which is preliminary data.</text>
</comment>
<keyword evidence="2" id="KW-1185">Reference proteome</keyword>
<evidence type="ECO:0008006" key="3">
    <source>
        <dbReference type="Google" id="ProtNLM"/>
    </source>
</evidence>